<comment type="caution">
    <text evidence="1">The sequence shown here is derived from an EMBL/GenBank/DDBJ whole genome shotgun (WGS) entry which is preliminary data.</text>
</comment>
<evidence type="ECO:0000313" key="2">
    <source>
        <dbReference type="Proteomes" id="UP000607653"/>
    </source>
</evidence>
<gene>
    <name evidence="1" type="ORF">HUJ06_001205</name>
</gene>
<evidence type="ECO:0000313" key="1">
    <source>
        <dbReference type="EMBL" id="DAD42975.1"/>
    </source>
</evidence>
<organism evidence="1 2">
    <name type="scientific">Nelumbo nucifera</name>
    <name type="common">Sacred lotus</name>
    <dbReference type="NCBI Taxonomy" id="4432"/>
    <lineage>
        <taxon>Eukaryota</taxon>
        <taxon>Viridiplantae</taxon>
        <taxon>Streptophyta</taxon>
        <taxon>Embryophyta</taxon>
        <taxon>Tracheophyta</taxon>
        <taxon>Spermatophyta</taxon>
        <taxon>Magnoliopsida</taxon>
        <taxon>Proteales</taxon>
        <taxon>Nelumbonaceae</taxon>
        <taxon>Nelumbo</taxon>
    </lineage>
</organism>
<accession>A0A822ZHQ7</accession>
<name>A0A822ZHQ7_NELNU</name>
<proteinExistence type="predicted"/>
<protein>
    <submittedName>
        <fullName evidence="1">Uncharacterized protein</fullName>
    </submittedName>
</protein>
<dbReference type="EMBL" id="DUZY01000006">
    <property type="protein sequence ID" value="DAD42975.1"/>
    <property type="molecule type" value="Genomic_DNA"/>
</dbReference>
<reference evidence="1 2" key="1">
    <citation type="journal article" date="2020" name="Mol. Biol. Evol.">
        <title>Distinct Expression and Methylation Patterns for Genes with Different Fates following a Single Whole-Genome Duplication in Flowering Plants.</title>
        <authorList>
            <person name="Shi T."/>
            <person name="Rahmani R.S."/>
            <person name="Gugger P.F."/>
            <person name="Wang M."/>
            <person name="Li H."/>
            <person name="Zhang Y."/>
            <person name="Li Z."/>
            <person name="Wang Q."/>
            <person name="Van de Peer Y."/>
            <person name="Marchal K."/>
            <person name="Chen J."/>
        </authorList>
    </citation>
    <scope>NUCLEOTIDE SEQUENCE [LARGE SCALE GENOMIC DNA]</scope>
    <source>
        <tissue evidence="1">Leaf</tissue>
    </source>
</reference>
<dbReference type="Proteomes" id="UP000607653">
    <property type="component" value="Unassembled WGS sequence"/>
</dbReference>
<dbReference type="AlphaFoldDB" id="A0A822ZHQ7"/>
<sequence length="101" mass="11714">MSRVCCDQLRMHVLISLRISESSPSDSCEAFKSNLQMREGYHHIKDYFWNSTYARSDNKDCQKMKFLSNATERKINPVSKPRIKNRAVAVMKSESQQTAKP</sequence>
<keyword evidence="2" id="KW-1185">Reference proteome</keyword>